<keyword evidence="8" id="KW-1133">Transmembrane helix</keyword>
<evidence type="ECO:0000256" key="7">
    <source>
        <dbReference type="SAM" id="MobiDB-lite"/>
    </source>
</evidence>
<evidence type="ECO:0000256" key="3">
    <source>
        <dbReference type="ARBA" id="ARBA00023277"/>
    </source>
</evidence>
<feature type="compositionally biased region" description="Basic residues" evidence="7">
    <location>
        <begin position="309"/>
        <end position="321"/>
    </location>
</feature>
<dbReference type="CDD" id="cd15482">
    <property type="entry name" value="Sialidase_non-viral"/>
    <property type="match status" value="1"/>
</dbReference>
<dbReference type="PANTHER" id="PTHR43739">
    <property type="entry name" value="XYLOGLUCANASE (EUROFUNG)"/>
    <property type="match status" value="1"/>
</dbReference>
<organism evidence="9 10">
    <name type="scientific">Mastigocoleus testarum BC008</name>
    <dbReference type="NCBI Taxonomy" id="371196"/>
    <lineage>
        <taxon>Bacteria</taxon>
        <taxon>Bacillati</taxon>
        <taxon>Cyanobacteriota</taxon>
        <taxon>Cyanophyceae</taxon>
        <taxon>Nostocales</taxon>
        <taxon>Hapalosiphonaceae</taxon>
        <taxon>Mastigocoleus</taxon>
    </lineage>
</organism>
<accession>A0A0V7ZLS6</accession>
<dbReference type="SUPFAM" id="SSF110296">
    <property type="entry name" value="Oligoxyloglucan reducing end-specific cellobiohydrolase"/>
    <property type="match status" value="2"/>
</dbReference>
<protein>
    <submittedName>
        <fullName evidence="9">S-layer protein</fullName>
    </submittedName>
</protein>
<keyword evidence="1" id="KW-0732">Signal</keyword>
<gene>
    <name evidence="9" type="ORF">BC008_41650</name>
</gene>
<dbReference type="GO" id="GO:0000272">
    <property type="term" value="P:polysaccharide catabolic process"/>
    <property type="evidence" value="ECO:0007669"/>
    <property type="project" value="UniProtKB-KW"/>
</dbReference>
<dbReference type="Gene3D" id="2.130.10.10">
    <property type="entry name" value="YVTN repeat-like/Quinoprotein amine dehydrogenase"/>
    <property type="match status" value="2"/>
</dbReference>
<dbReference type="Proteomes" id="UP000053372">
    <property type="component" value="Unassembled WGS sequence"/>
</dbReference>
<evidence type="ECO:0000256" key="5">
    <source>
        <dbReference type="ARBA" id="ARBA00023326"/>
    </source>
</evidence>
<comment type="caution">
    <text evidence="9">The sequence shown here is derived from an EMBL/GenBank/DDBJ whole genome shotgun (WGS) entry which is preliminary data.</text>
</comment>
<evidence type="ECO:0000256" key="8">
    <source>
        <dbReference type="SAM" id="Phobius"/>
    </source>
</evidence>
<keyword evidence="3" id="KW-0119">Carbohydrate metabolism</keyword>
<dbReference type="EMBL" id="LMTZ01000107">
    <property type="protein sequence ID" value="KST65441.1"/>
    <property type="molecule type" value="Genomic_DNA"/>
</dbReference>
<dbReference type="OrthoDB" id="9757947at2"/>
<dbReference type="InterPro" id="IPR015943">
    <property type="entry name" value="WD40/YVTN_repeat-like_dom_sf"/>
</dbReference>
<dbReference type="RefSeq" id="WP_058184015.1">
    <property type="nucleotide sequence ID" value="NZ_LMTZ01000107.1"/>
</dbReference>
<keyword evidence="5" id="KW-0624">Polysaccharide degradation</keyword>
<evidence type="ECO:0000313" key="9">
    <source>
        <dbReference type="EMBL" id="KST65441.1"/>
    </source>
</evidence>
<dbReference type="GO" id="GO:0010411">
    <property type="term" value="P:xyloglucan metabolic process"/>
    <property type="evidence" value="ECO:0007669"/>
    <property type="project" value="TreeGrafter"/>
</dbReference>
<keyword evidence="4" id="KW-0326">Glycosidase</keyword>
<comment type="similarity">
    <text evidence="6">Belongs to the glycosyl hydrolase 74 family.</text>
</comment>
<evidence type="ECO:0000256" key="2">
    <source>
        <dbReference type="ARBA" id="ARBA00022801"/>
    </source>
</evidence>
<evidence type="ECO:0000256" key="1">
    <source>
        <dbReference type="ARBA" id="ARBA00022729"/>
    </source>
</evidence>
<dbReference type="InterPro" id="IPR052025">
    <property type="entry name" value="Xyloglucanase_GH74"/>
</dbReference>
<keyword evidence="2" id="KW-0378">Hydrolase</keyword>
<evidence type="ECO:0000256" key="4">
    <source>
        <dbReference type="ARBA" id="ARBA00023295"/>
    </source>
</evidence>
<keyword evidence="8" id="KW-0472">Membrane</keyword>
<feature type="region of interest" description="Disordered" evidence="7">
    <location>
        <begin position="308"/>
        <end position="328"/>
    </location>
</feature>
<keyword evidence="10" id="KW-1185">Reference proteome</keyword>
<dbReference type="PANTHER" id="PTHR43739:SF2">
    <property type="entry name" value="OLIGOXYLOGLUCAN-REDUCING END-SPECIFIC XYLOGLUCANASE-RELATED"/>
    <property type="match status" value="1"/>
</dbReference>
<evidence type="ECO:0000256" key="6">
    <source>
        <dbReference type="ARBA" id="ARBA00037986"/>
    </source>
</evidence>
<proteinExistence type="inferred from homology"/>
<reference evidence="9 10" key="1">
    <citation type="journal article" date="2015" name="Genome Announc.">
        <title>Draft Genome of the Euendolithic (true boring) Cyanobacterium Mastigocoleus testarum strain BC008.</title>
        <authorList>
            <person name="Guida B.S."/>
            <person name="Garcia-Pichel F."/>
        </authorList>
    </citation>
    <scope>NUCLEOTIDE SEQUENCE [LARGE SCALE GENOMIC DNA]</scope>
    <source>
        <strain evidence="9 10">BC008</strain>
    </source>
</reference>
<name>A0A0V7ZLS6_9CYAN</name>
<keyword evidence="8" id="KW-0812">Transmembrane</keyword>
<evidence type="ECO:0000313" key="10">
    <source>
        <dbReference type="Proteomes" id="UP000053372"/>
    </source>
</evidence>
<sequence>MDSSNFIRTFLYSLRRISFLFLSIFTALILIAWNNSILLSASSNPINNFHWRSVNIQGMGYVTGLVVSPSAPYDVYIRTDVGGAYRFDRDKNRWLPLMDMFDSSFSGGGVGVESVAIDPQKNGRVYAAINRRNRTFDDNGKLKYKYSGEVMVSDNRGKTWRSSNLGSKNIFVGPNEAYRSDTGERLAADPNQEGLVYFASRRDGLWRWDGKSDWQQVSGGLPDPSSLPKYKKSDGKINKKIPGFTFVAFDQSTRSRNQPTQTIYVGVHGSGMWQSRDAGKSWNNIVGEKNPLRGVVASDGTLYVSFGSRGKKGKKSPRSLKKYQQGKWTDISPDGNDKVYSSVTVQENQPNVVMAVSGKYVYRSQDGGKNWRKQTMEMSAKNKSLTQDVNTSAPAYYHEDASSGAAAIFIDPGNPKQVWWTNGWGVARTDDVTTSTPDYKWLMENLEELDANMVRVPPKPKDEGGADLLSAVHDTIGFRHVERYQVPNNKINPINLPINPDFKWANPKWQHYPTPFPHVAGATGMDYAYKKPDYAAFVGFHQWQGNWPVHGITNDNGKTWTAFPSIPEENVWKSDGSEQYKAFAIGGQIAMSPTNPQNMVWAPTWGTWPHYTKDGGRTWKLAFNLDHPPRPDDYDPKNNDRAHYEALPKAWSNTISPWLSSYILAADRQDPKGETFYYFSGSTFFYSNDGGFNWRKGADSGFPNWLIRPTIVSNPTQQGDVWMSFARNPEDVNGNKLYHSSDGGRTFNTVSSVDTCEFITFGKGKSDQQPYMYIFGRVNGATKDAIYKSENMGKNWIKISDPERLQFPGLTWLEGDMRTPNLVYAALTGRGIMVGETLSCQPQELSLYLHR</sequence>
<feature type="transmembrane region" description="Helical" evidence="8">
    <location>
        <begin position="12"/>
        <end position="33"/>
    </location>
</feature>
<dbReference type="GO" id="GO:0016798">
    <property type="term" value="F:hydrolase activity, acting on glycosyl bonds"/>
    <property type="evidence" value="ECO:0007669"/>
    <property type="project" value="UniProtKB-KW"/>
</dbReference>
<dbReference type="AlphaFoldDB" id="A0A0V7ZLS6"/>